<sequence length="692" mass="74336">MANRLADETSPYLLQHADNPVDWWPWSEAAFAEARRRGVPVLLSVGYASCHWCHVMAHESFEDETTAEYLNEHFVSVKVDREERPDVDSVYMEAVQAATGQGGWPMTVFLNPEGEPFYFGTYFPPAPRHGMPSFRQVLEGVATAWADRREEVADVAGRIARDLAARGIRYDQPQPPGPEELASALLELARDFDSSRGGFGGAPKFPPSMALEFLLRHHARTGADGALEMVEATCEAMARGGIYDQLAGGFARYSVDAGWVVPHFEKMLYDNALLCRVYAHAWRATGSDLTRRVALGTADFMVRELGTAQGGFASALDADSDDGNGSHREGAYYVWTPAQLTEVLGEQDAQWAAERYGVTQEGTFEEGASVLRLPAGDGHSGSDSGSRAEARTDADAGRAASVRERLLSAREQRPRPERDDKVVAAWNGLAVAALAETGAYFDRPDLVEAATTAARLLTDLHMNGGGRLVRTSRDGTAGPSAGVLEDYADVAEGLMSLYSVTGEAGWLERAGVLLETVLLHFTAPDGTLYDTADDAEALIRRPQDPTDSATPSGWTAAAQALLSYAAFTGSSRHREAAERALGIVRALAHRAPRFIGWGLAAAEAALDGPREVAVVGPSTDAVTGTLHRTALLATAPGAVVALGEPDSSAALDVPLLRDRPLLEGRPTAYVCRNFTCDAPTSDHAVLERALRS</sequence>
<dbReference type="InterPro" id="IPR013766">
    <property type="entry name" value="Thioredoxin_domain"/>
</dbReference>
<dbReference type="RefSeq" id="WP_386441026.1">
    <property type="nucleotide sequence ID" value="NZ_JBHSFH010000002.1"/>
</dbReference>
<evidence type="ECO:0000313" key="4">
    <source>
        <dbReference type="Proteomes" id="UP001595997"/>
    </source>
</evidence>
<protein>
    <submittedName>
        <fullName evidence="3">Thioredoxin domain-containing protein</fullName>
    </submittedName>
</protein>
<dbReference type="CDD" id="cd02955">
    <property type="entry name" value="SSP411"/>
    <property type="match status" value="1"/>
</dbReference>
<dbReference type="Proteomes" id="UP001595997">
    <property type="component" value="Unassembled WGS sequence"/>
</dbReference>
<dbReference type="Gene3D" id="3.40.30.10">
    <property type="entry name" value="Glutaredoxin"/>
    <property type="match status" value="1"/>
</dbReference>
<dbReference type="SUPFAM" id="SSF52833">
    <property type="entry name" value="Thioredoxin-like"/>
    <property type="match status" value="1"/>
</dbReference>
<proteinExistence type="predicted"/>
<name>A0ABV9A0T7_9ACTN</name>
<dbReference type="InterPro" id="IPR024705">
    <property type="entry name" value="Ssp411"/>
</dbReference>
<dbReference type="InterPro" id="IPR004879">
    <property type="entry name" value="Ssp411-like_TRX"/>
</dbReference>
<keyword evidence="4" id="KW-1185">Reference proteome</keyword>
<feature type="compositionally biased region" description="Basic and acidic residues" evidence="1">
    <location>
        <begin position="386"/>
        <end position="400"/>
    </location>
</feature>
<accession>A0ABV9A0T7</accession>
<dbReference type="Pfam" id="PF03190">
    <property type="entry name" value="Thioredox_DsbH"/>
    <property type="match status" value="1"/>
</dbReference>
<organism evidence="3 4">
    <name type="scientific">Streptomyces ovatisporus</name>
    <dbReference type="NCBI Taxonomy" id="1128682"/>
    <lineage>
        <taxon>Bacteria</taxon>
        <taxon>Bacillati</taxon>
        <taxon>Actinomycetota</taxon>
        <taxon>Actinomycetes</taxon>
        <taxon>Kitasatosporales</taxon>
        <taxon>Streptomycetaceae</taxon>
        <taxon>Streptomyces</taxon>
    </lineage>
</organism>
<dbReference type="PIRSF" id="PIRSF006402">
    <property type="entry name" value="UCP006402_thioredoxin"/>
    <property type="match status" value="1"/>
</dbReference>
<reference evidence="4" key="1">
    <citation type="journal article" date="2019" name="Int. J. Syst. Evol. Microbiol.">
        <title>The Global Catalogue of Microorganisms (GCM) 10K type strain sequencing project: providing services to taxonomists for standard genome sequencing and annotation.</title>
        <authorList>
            <consortium name="The Broad Institute Genomics Platform"/>
            <consortium name="The Broad Institute Genome Sequencing Center for Infectious Disease"/>
            <person name="Wu L."/>
            <person name="Ma J."/>
        </authorList>
    </citation>
    <scope>NUCLEOTIDE SEQUENCE [LARGE SCALE GENOMIC DNA]</scope>
    <source>
        <strain evidence="4">CGMCC 4.7357</strain>
    </source>
</reference>
<evidence type="ECO:0000259" key="2">
    <source>
        <dbReference type="PROSITE" id="PS51352"/>
    </source>
</evidence>
<dbReference type="InterPro" id="IPR008928">
    <property type="entry name" value="6-hairpin_glycosidase_sf"/>
</dbReference>
<dbReference type="SUPFAM" id="SSF48208">
    <property type="entry name" value="Six-hairpin glycosidases"/>
    <property type="match status" value="1"/>
</dbReference>
<dbReference type="PANTHER" id="PTHR42899">
    <property type="entry name" value="SPERMATOGENESIS-ASSOCIATED PROTEIN 20"/>
    <property type="match status" value="1"/>
</dbReference>
<feature type="region of interest" description="Disordered" evidence="1">
    <location>
        <begin position="372"/>
        <end position="400"/>
    </location>
</feature>
<comment type="caution">
    <text evidence="3">The sequence shown here is derived from an EMBL/GenBank/DDBJ whole genome shotgun (WGS) entry which is preliminary data.</text>
</comment>
<dbReference type="EMBL" id="JBHSFH010000002">
    <property type="protein sequence ID" value="MFC4492822.1"/>
    <property type="molecule type" value="Genomic_DNA"/>
</dbReference>
<dbReference type="PROSITE" id="PS51352">
    <property type="entry name" value="THIOREDOXIN_2"/>
    <property type="match status" value="1"/>
</dbReference>
<dbReference type="InterPro" id="IPR036249">
    <property type="entry name" value="Thioredoxin-like_sf"/>
</dbReference>
<evidence type="ECO:0000313" key="3">
    <source>
        <dbReference type="EMBL" id="MFC4492822.1"/>
    </source>
</evidence>
<dbReference type="PANTHER" id="PTHR42899:SF1">
    <property type="entry name" value="SPERMATOGENESIS-ASSOCIATED PROTEIN 20"/>
    <property type="match status" value="1"/>
</dbReference>
<evidence type="ECO:0000256" key="1">
    <source>
        <dbReference type="SAM" id="MobiDB-lite"/>
    </source>
</evidence>
<gene>
    <name evidence="3" type="ORF">ACFPA8_01555</name>
</gene>
<feature type="domain" description="Thioredoxin" evidence="2">
    <location>
        <begin position="3"/>
        <end position="143"/>
    </location>
</feature>